<dbReference type="PROSITE" id="PS50105">
    <property type="entry name" value="SAM_DOMAIN"/>
    <property type="match status" value="1"/>
</dbReference>
<dbReference type="PROSITE" id="PS50067">
    <property type="entry name" value="KINESIN_MOTOR_2"/>
    <property type="match status" value="1"/>
</dbReference>
<evidence type="ECO:0000256" key="6">
    <source>
        <dbReference type="ARBA" id="ARBA00022618"/>
    </source>
</evidence>
<feature type="domain" description="SAM" evidence="27">
    <location>
        <begin position="1"/>
        <end position="62"/>
    </location>
</feature>
<comment type="similarity">
    <text evidence="21">Belongs to the TRAFAC class myosin-kinesin ATPase superfamily. Kinesin family. KIN-13 subfamily.</text>
</comment>
<dbReference type="EMBL" id="CAXDID020000265">
    <property type="protein sequence ID" value="CAL6066887.1"/>
    <property type="molecule type" value="Genomic_DNA"/>
</dbReference>
<evidence type="ECO:0000256" key="19">
    <source>
        <dbReference type="ARBA" id="ARBA00037841"/>
    </source>
</evidence>
<dbReference type="GO" id="GO:0008017">
    <property type="term" value="F:microtubule binding"/>
    <property type="evidence" value="ECO:0007669"/>
    <property type="project" value="InterPro"/>
</dbReference>
<dbReference type="SMART" id="SM00454">
    <property type="entry name" value="SAM"/>
    <property type="match status" value="1"/>
</dbReference>
<dbReference type="InterPro" id="IPR036961">
    <property type="entry name" value="Kinesin_motor_dom_sf"/>
</dbReference>
<gene>
    <name evidence="29" type="ORF">HINF_LOCUS52759</name>
    <name evidence="28" type="ORF">HINF_LOCUS62569</name>
</gene>
<keyword evidence="5" id="KW-0963">Cytoplasm</keyword>
<dbReference type="InterPro" id="IPR001660">
    <property type="entry name" value="SAM"/>
</dbReference>
<evidence type="ECO:0000313" key="30">
    <source>
        <dbReference type="Proteomes" id="UP001642409"/>
    </source>
</evidence>
<dbReference type="Gene3D" id="1.10.150.50">
    <property type="entry name" value="Transcription Factor, Ets-1"/>
    <property type="match status" value="1"/>
</dbReference>
<dbReference type="PANTHER" id="PTHR47971">
    <property type="entry name" value="KINESIN-RELATED PROTEIN 6"/>
    <property type="match status" value="1"/>
</dbReference>
<dbReference type="GO" id="GO:0005524">
    <property type="term" value="F:ATP binding"/>
    <property type="evidence" value="ECO:0007669"/>
    <property type="project" value="UniProtKB-UniRule"/>
</dbReference>
<keyword evidence="18" id="KW-0137">Centromere</keyword>
<reference evidence="28" key="1">
    <citation type="submission" date="2023-06" db="EMBL/GenBank/DDBJ databases">
        <authorList>
            <person name="Kurt Z."/>
        </authorList>
    </citation>
    <scope>NUCLEOTIDE SEQUENCE</scope>
</reference>
<dbReference type="GO" id="GO:0007019">
    <property type="term" value="P:microtubule depolymerization"/>
    <property type="evidence" value="ECO:0007669"/>
    <property type="project" value="TreeGrafter"/>
</dbReference>
<feature type="region of interest" description="Disordered" evidence="25">
    <location>
        <begin position="61"/>
        <end position="161"/>
    </location>
</feature>
<keyword evidence="7 24" id="KW-0493">Microtubule</keyword>
<keyword evidence="6" id="KW-0132">Cell division</keyword>
<comment type="subunit">
    <text evidence="22">Interacts with PLK.</text>
</comment>
<evidence type="ECO:0000313" key="29">
    <source>
        <dbReference type="EMBL" id="CAL6066887.1"/>
    </source>
</evidence>
<dbReference type="EMBL" id="CATOUU010001157">
    <property type="protein sequence ID" value="CAI9974924.1"/>
    <property type="molecule type" value="Genomic_DNA"/>
</dbReference>
<keyword evidence="11 23" id="KW-0067">ATP-binding</keyword>
<dbReference type="CDD" id="cd01367">
    <property type="entry name" value="KISc_KIF2_like"/>
    <property type="match status" value="1"/>
</dbReference>
<evidence type="ECO:0000256" key="20">
    <source>
        <dbReference type="ARBA" id="ARBA00058163"/>
    </source>
</evidence>
<keyword evidence="16" id="KW-0966">Cell projection</keyword>
<dbReference type="GO" id="GO:0005874">
    <property type="term" value="C:microtubule"/>
    <property type="evidence" value="ECO:0007669"/>
    <property type="project" value="UniProtKB-KW"/>
</dbReference>
<evidence type="ECO:0000256" key="14">
    <source>
        <dbReference type="ARBA" id="ARBA00023175"/>
    </source>
</evidence>
<keyword evidence="4" id="KW-0158">Chromosome</keyword>
<dbReference type="GO" id="GO:0000776">
    <property type="term" value="C:kinetochore"/>
    <property type="evidence" value="ECO:0007669"/>
    <property type="project" value="UniProtKB-KW"/>
</dbReference>
<evidence type="ECO:0000256" key="23">
    <source>
        <dbReference type="PROSITE-ProRule" id="PRU00283"/>
    </source>
</evidence>
<evidence type="ECO:0000259" key="26">
    <source>
        <dbReference type="PROSITE" id="PS50067"/>
    </source>
</evidence>
<feature type="domain" description="Kinesin motor" evidence="26">
    <location>
        <begin position="184"/>
        <end position="507"/>
    </location>
</feature>
<evidence type="ECO:0000313" key="28">
    <source>
        <dbReference type="EMBL" id="CAI9974924.1"/>
    </source>
</evidence>
<keyword evidence="15" id="KW-0206">Cytoskeleton</keyword>
<dbReference type="InterPro" id="IPR027417">
    <property type="entry name" value="P-loop_NTPase"/>
</dbReference>
<dbReference type="PRINTS" id="PR00380">
    <property type="entry name" value="KINESINHEAVY"/>
</dbReference>
<accession>A0AA86RAM6</accession>
<evidence type="ECO:0000256" key="10">
    <source>
        <dbReference type="ARBA" id="ARBA00022838"/>
    </source>
</evidence>
<evidence type="ECO:0000256" key="7">
    <source>
        <dbReference type="ARBA" id="ARBA00022701"/>
    </source>
</evidence>
<evidence type="ECO:0000256" key="25">
    <source>
        <dbReference type="SAM" id="MobiDB-lite"/>
    </source>
</evidence>
<keyword evidence="30" id="KW-1185">Reference proteome</keyword>
<keyword evidence="12" id="KW-0282">Flagellum</keyword>
<keyword evidence="9" id="KW-0498">Mitosis</keyword>
<evidence type="ECO:0000256" key="1">
    <source>
        <dbReference type="ARBA" id="ARBA00004186"/>
    </source>
</evidence>
<feature type="compositionally biased region" description="Low complexity" evidence="25">
    <location>
        <begin position="77"/>
        <end position="94"/>
    </location>
</feature>
<comment type="caution">
    <text evidence="28">The sequence shown here is derived from an EMBL/GenBank/DDBJ whole genome shotgun (WGS) entry which is preliminary data.</text>
</comment>
<evidence type="ECO:0000256" key="17">
    <source>
        <dbReference type="ARBA" id="ARBA00023306"/>
    </source>
</evidence>
<reference evidence="29 30" key="2">
    <citation type="submission" date="2024-07" db="EMBL/GenBank/DDBJ databases">
        <authorList>
            <person name="Akdeniz Z."/>
        </authorList>
    </citation>
    <scope>NUCLEOTIDE SEQUENCE [LARGE SCALE GENOMIC DNA]</scope>
</reference>
<dbReference type="Gene3D" id="3.40.850.10">
    <property type="entry name" value="Kinesin motor domain"/>
    <property type="match status" value="1"/>
</dbReference>
<organism evidence="28">
    <name type="scientific">Hexamita inflata</name>
    <dbReference type="NCBI Taxonomy" id="28002"/>
    <lineage>
        <taxon>Eukaryota</taxon>
        <taxon>Metamonada</taxon>
        <taxon>Diplomonadida</taxon>
        <taxon>Hexamitidae</taxon>
        <taxon>Hexamitinae</taxon>
        <taxon>Hexamita</taxon>
    </lineage>
</organism>
<dbReference type="SUPFAM" id="SSF52540">
    <property type="entry name" value="P-loop containing nucleoside triphosphate hydrolases"/>
    <property type="match status" value="1"/>
</dbReference>
<keyword evidence="13" id="KW-0969">Cilium</keyword>
<evidence type="ECO:0000256" key="2">
    <source>
        <dbReference type="ARBA" id="ARBA00004611"/>
    </source>
</evidence>
<evidence type="ECO:0000256" key="24">
    <source>
        <dbReference type="RuleBase" id="RU000394"/>
    </source>
</evidence>
<evidence type="ECO:0000256" key="5">
    <source>
        <dbReference type="ARBA" id="ARBA00022490"/>
    </source>
</evidence>
<evidence type="ECO:0000259" key="27">
    <source>
        <dbReference type="PROSITE" id="PS50105"/>
    </source>
</evidence>
<dbReference type="GO" id="GO:0005819">
    <property type="term" value="C:spindle"/>
    <property type="evidence" value="ECO:0007669"/>
    <property type="project" value="UniProtKB-SubCell"/>
</dbReference>
<feature type="compositionally biased region" description="Polar residues" evidence="25">
    <location>
        <begin position="135"/>
        <end position="156"/>
    </location>
</feature>
<name>A0AA86RAM6_9EUKA</name>
<evidence type="ECO:0000256" key="13">
    <source>
        <dbReference type="ARBA" id="ARBA00023069"/>
    </source>
</evidence>
<feature type="binding site" evidence="23">
    <location>
        <begin position="274"/>
        <end position="281"/>
    </location>
    <ligand>
        <name>ATP</name>
        <dbReference type="ChEBI" id="CHEBI:30616"/>
    </ligand>
</feature>
<dbReference type="FunFam" id="3.40.850.10:FF:000012">
    <property type="entry name" value="Kinesin-like protein"/>
    <property type="match status" value="1"/>
</dbReference>
<dbReference type="AlphaFoldDB" id="A0AA86RAM6"/>
<dbReference type="GO" id="GO:0007018">
    <property type="term" value="P:microtubule-based movement"/>
    <property type="evidence" value="ECO:0007669"/>
    <property type="project" value="InterPro"/>
</dbReference>
<keyword evidence="10" id="KW-0995">Kinetochore</keyword>
<dbReference type="SMART" id="SM00129">
    <property type="entry name" value="KISc"/>
    <property type="match status" value="1"/>
</dbReference>
<evidence type="ECO:0000256" key="4">
    <source>
        <dbReference type="ARBA" id="ARBA00022454"/>
    </source>
</evidence>
<evidence type="ECO:0000256" key="11">
    <source>
        <dbReference type="ARBA" id="ARBA00022840"/>
    </source>
</evidence>
<dbReference type="GO" id="GO:0003777">
    <property type="term" value="F:microtubule motor activity"/>
    <property type="evidence" value="ECO:0007669"/>
    <property type="project" value="InterPro"/>
</dbReference>
<dbReference type="InterPro" id="IPR001752">
    <property type="entry name" value="Kinesin_motor_dom"/>
</dbReference>
<dbReference type="Pfam" id="PF00225">
    <property type="entry name" value="Kinesin"/>
    <property type="match status" value="1"/>
</dbReference>
<dbReference type="PROSITE" id="PS00411">
    <property type="entry name" value="KINESIN_MOTOR_1"/>
    <property type="match status" value="1"/>
</dbReference>
<feature type="compositionally biased region" description="Low complexity" evidence="25">
    <location>
        <begin position="101"/>
        <end position="134"/>
    </location>
</feature>
<keyword evidence="17" id="KW-0131">Cell cycle</keyword>
<evidence type="ECO:0000256" key="3">
    <source>
        <dbReference type="ARBA" id="ARBA00004629"/>
    </source>
</evidence>
<evidence type="ECO:0000256" key="8">
    <source>
        <dbReference type="ARBA" id="ARBA00022741"/>
    </source>
</evidence>
<comment type="subcellular location">
    <subcellularLocation>
        <location evidence="3">Chromosome</location>
        <location evidence="3">Centromere</location>
        <location evidence="3">Kinetochore</location>
    </subcellularLocation>
    <subcellularLocation>
        <location evidence="2">Cytoplasm</location>
        <location evidence="2">Cytoskeleton</location>
        <location evidence="2">Flagellum axoneme</location>
    </subcellularLocation>
    <subcellularLocation>
        <location evidence="19">Cytoplasm</location>
        <location evidence="19">Cytoskeleton</location>
        <location evidence="19">Flagellum basal body</location>
    </subcellularLocation>
    <subcellularLocation>
        <location evidence="1">Cytoplasm</location>
        <location evidence="1">Cytoskeleton</location>
        <location evidence="1">Spindle</location>
    </subcellularLocation>
</comment>
<comment type="function">
    <text evidence="20">Involved in cell cycle. Involved in formation of flagella, regulation of flagellar length, and formation of median bodies during interphase. Regulates flagellar length in all eight distal flagellar tips by promoting disassembly of the microtubules. Disassembles microtubules at the distal flagellar tips in a length-dependent manner in order to maintain different equilibrium lengths of the four flagellar pairs. Regulates interphase and mitotic microtubule dynamics. Regulates microtubule disassembly dynamics of the dual mitotic spindles and the median body.</text>
</comment>
<evidence type="ECO:0000256" key="22">
    <source>
        <dbReference type="ARBA" id="ARBA00065618"/>
    </source>
</evidence>
<dbReference type="GO" id="GO:0051301">
    <property type="term" value="P:cell division"/>
    <property type="evidence" value="ECO:0007669"/>
    <property type="project" value="UniProtKB-KW"/>
</dbReference>
<keyword evidence="14 23" id="KW-0505">Motor protein</keyword>
<dbReference type="PANTHER" id="PTHR47971:SF8">
    <property type="entry name" value="KINESIN-LIKE PROTEIN"/>
    <property type="match status" value="1"/>
</dbReference>
<dbReference type="GO" id="GO:0000278">
    <property type="term" value="P:mitotic cell cycle"/>
    <property type="evidence" value="ECO:0007669"/>
    <property type="project" value="UniProtKB-ARBA"/>
</dbReference>
<proteinExistence type="inferred from homology"/>
<dbReference type="Pfam" id="PF00536">
    <property type="entry name" value="SAM_1"/>
    <property type="match status" value="1"/>
</dbReference>
<dbReference type="InterPro" id="IPR019821">
    <property type="entry name" value="Kinesin_motor_CS"/>
</dbReference>
<keyword evidence="8 23" id="KW-0547">Nucleotide-binding</keyword>
<evidence type="ECO:0000256" key="12">
    <source>
        <dbReference type="ARBA" id="ARBA00022846"/>
    </source>
</evidence>
<evidence type="ECO:0000256" key="18">
    <source>
        <dbReference type="ARBA" id="ARBA00023328"/>
    </source>
</evidence>
<evidence type="ECO:0000256" key="16">
    <source>
        <dbReference type="ARBA" id="ARBA00023273"/>
    </source>
</evidence>
<dbReference type="SUPFAM" id="SSF47769">
    <property type="entry name" value="SAM/Pointed domain"/>
    <property type="match status" value="1"/>
</dbReference>
<dbReference type="Proteomes" id="UP001642409">
    <property type="component" value="Unassembled WGS sequence"/>
</dbReference>
<evidence type="ECO:0000256" key="9">
    <source>
        <dbReference type="ARBA" id="ARBA00022776"/>
    </source>
</evidence>
<evidence type="ECO:0000256" key="15">
    <source>
        <dbReference type="ARBA" id="ARBA00023212"/>
    </source>
</evidence>
<dbReference type="InterPro" id="IPR027640">
    <property type="entry name" value="Kinesin-like_fam"/>
</dbReference>
<sequence length="715" mass="81412">MSMIEQWLQGAGLEQYIPAFMQAGLTQQQFIQITIQDYAQYGMTSLQDKQKLFRLITSLKSQGEQQASPSEPRDAPRVLQRQPPQQLQNPNYPNNVPPQQAPSQVQNYQQPQYQQPPQQPAYMQPQQPAQPSAPNTLQGRPNKYTANPTAHPNCPSQIDGRGIPTVNRTVIPTDQQFLDVINQKIRVVMRKRPVNNQEAQFGHKDIMSGDGWNQTSVHEPKVKVDLTKYIEVSTFRYDHVFSEQADNYEVYFYTAKPLINAIFQGKNATCFAYGQTGSGKTWTMMQRETGIYVLAVNDIFHMLQSDPNYSRLRLTVTVSFYEIYGNKLFDLLNNRKILRALEDGKGIVQIFGIYEQEITNIQELLNCIDSGLQSRSVGATGANADSSRSHAILQIQLKAPNKTTHGKISFIDLAGAERASDVQNTDRQTRMEGAEINKSLLALKECIRAMDKGSAHLPFRDSKLTLVLRDSFIKDSKTVMIACCSPTDKSCENTINTLRYASRVKDLMAAGNDRVKVPVIKPNQNVADLILGLTNNDAEVAQQQYQMQINQMKNQGPQNAFQNYGQAMVPQQQQYVPQPVEQPPMQQQYQQQNIYQNNIPEVYREPQRAPSGREDDEMTKTHCEIVEKIYEIEDDITRAHRKQVDQMMASVKEEVALLHQIENNEINIDNWVLKLEQILSSKENAISELRGQIGIFKQKLKEEAELSQSWKKHMK</sequence>
<dbReference type="InterPro" id="IPR013761">
    <property type="entry name" value="SAM/pointed_sf"/>
</dbReference>
<protein>
    <recommendedName>
        <fullName evidence="24">Kinesin-like protein</fullName>
    </recommendedName>
</protein>
<evidence type="ECO:0000256" key="21">
    <source>
        <dbReference type="ARBA" id="ARBA00061030"/>
    </source>
</evidence>
<dbReference type="GO" id="GO:0005930">
    <property type="term" value="C:axoneme"/>
    <property type="evidence" value="ECO:0007669"/>
    <property type="project" value="UniProtKB-ARBA"/>
</dbReference>